<dbReference type="SMART" id="SM00530">
    <property type="entry name" value="HTH_XRE"/>
    <property type="match status" value="1"/>
</dbReference>
<evidence type="ECO:0000313" key="3">
    <source>
        <dbReference type="EMBL" id="DAF90711.1"/>
    </source>
</evidence>
<reference evidence="3" key="1">
    <citation type="journal article" date="2021" name="Proc. Natl. Acad. Sci. U.S.A.">
        <title>A Catalog of Tens of Thousands of Viruses from Human Metagenomes Reveals Hidden Associations with Chronic Diseases.</title>
        <authorList>
            <person name="Tisza M.J."/>
            <person name="Buck C.B."/>
        </authorList>
    </citation>
    <scope>NUCLEOTIDE SEQUENCE</scope>
    <source>
        <strain evidence="3">Ct9j27</strain>
    </source>
</reference>
<dbReference type="GO" id="GO:0003677">
    <property type="term" value="F:DNA binding"/>
    <property type="evidence" value="ECO:0007669"/>
    <property type="project" value="UniProtKB-KW"/>
</dbReference>
<keyword evidence="1" id="KW-0238">DNA-binding</keyword>
<name>A0A8S5U8B9_9CAUD</name>
<dbReference type="Pfam" id="PF01381">
    <property type="entry name" value="HTH_3"/>
    <property type="match status" value="1"/>
</dbReference>
<organism evidence="3">
    <name type="scientific">Siphoviridae sp. ct9j27</name>
    <dbReference type="NCBI Taxonomy" id="2825369"/>
    <lineage>
        <taxon>Viruses</taxon>
        <taxon>Duplodnaviria</taxon>
        <taxon>Heunggongvirae</taxon>
        <taxon>Uroviricota</taxon>
        <taxon>Caudoviricetes</taxon>
    </lineage>
</organism>
<dbReference type="PROSITE" id="PS50943">
    <property type="entry name" value="HTH_CROC1"/>
    <property type="match status" value="1"/>
</dbReference>
<dbReference type="PANTHER" id="PTHR46558">
    <property type="entry name" value="TRACRIPTIONAL REGULATORY PROTEIN-RELATED-RELATED"/>
    <property type="match status" value="1"/>
</dbReference>
<evidence type="ECO:0000259" key="2">
    <source>
        <dbReference type="PROSITE" id="PS50943"/>
    </source>
</evidence>
<accession>A0A8S5U8B9</accession>
<protein>
    <submittedName>
        <fullName evidence="3">Helix-turn-helix domain protein</fullName>
    </submittedName>
</protein>
<proteinExistence type="predicted"/>
<dbReference type="Gene3D" id="1.10.260.40">
    <property type="entry name" value="lambda repressor-like DNA-binding domains"/>
    <property type="match status" value="1"/>
</dbReference>
<dbReference type="CDD" id="cd00093">
    <property type="entry name" value="HTH_XRE"/>
    <property type="match status" value="1"/>
</dbReference>
<feature type="domain" description="HTH cro/C1-type" evidence="2">
    <location>
        <begin position="16"/>
        <end position="68"/>
    </location>
</feature>
<dbReference type="PANTHER" id="PTHR46558:SF11">
    <property type="entry name" value="HTH-TYPE TRANSCRIPTIONAL REGULATOR XRE"/>
    <property type="match status" value="1"/>
</dbReference>
<sequence length="77" mass="8799">MYRVKPKGKYELKLGEIRKARGMTQSELAALLGVTKQIVSNWEREVTPIDFIVAIQICDILKCSIEELGGREEIRHV</sequence>
<dbReference type="EMBL" id="BK016036">
    <property type="protein sequence ID" value="DAF90711.1"/>
    <property type="molecule type" value="Genomic_DNA"/>
</dbReference>
<evidence type="ECO:0000256" key="1">
    <source>
        <dbReference type="ARBA" id="ARBA00023125"/>
    </source>
</evidence>
<dbReference type="InterPro" id="IPR001387">
    <property type="entry name" value="Cro/C1-type_HTH"/>
</dbReference>
<dbReference type="InterPro" id="IPR010982">
    <property type="entry name" value="Lambda_DNA-bd_dom_sf"/>
</dbReference>
<dbReference type="SUPFAM" id="SSF47413">
    <property type="entry name" value="lambda repressor-like DNA-binding domains"/>
    <property type="match status" value="1"/>
</dbReference>